<dbReference type="RefSeq" id="WP_145080491.1">
    <property type="nucleotide sequence ID" value="NZ_VLKH01000002.1"/>
</dbReference>
<dbReference type="OrthoDB" id="9790815at2"/>
<gene>
    <name evidence="2" type="ORF">LY60_00891</name>
</gene>
<evidence type="ECO:0000313" key="3">
    <source>
        <dbReference type="Proteomes" id="UP000315343"/>
    </source>
</evidence>
<dbReference type="PANTHER" id="PTHR30344">
    <property type="entry name" value="6-PHOSPHOGLUCONOLACTONASE-RELATED"/>
    <property type="match status" value="1"/>
</dbReference>
<evidence type="ECO:0000313" key="2">
    <source>
        <dbReference type="EMBL" id="TWH82590.1"/>
    </source>
</evidence>
<reference evidence="2 3" key="1">
    <citation type="submission" date="2019-07" db="EMBL/GenBank/DDBJ databases">
        <title>Genomic Encyclopedia of Type Strains, Phase I: the one thousand microbial genomes (KMG-I) project.</title>
        <authorList>
            <person name="Kyrpides N."/>
        </authorList>
    </citation>
    <scope>NUCLEOTIDE SEQUENCE [LARGE SCALE GENOMIC DNA]</scope>
    <source>
        <strain evidence="2 3">DSM 13558</strain>
    </source>
</reference>
<keyword evidence="2" id="KW-0413">Isomerase</keyword>
<dbReference type="GO" id="GO:0017057">
    <property type="term" value="F:6-phosphogluconolactonase activity"/>
    <property type="evidence" value="ECO:0007669"/>
    <property type="project" value="TreeGrafter"/>
</dbReference>
<dbReference type="Proteomes" id="UP000315343">
    <property type="component" value="Unassembled WGS sequence"/>
</dbReference>
<evidence type="ECO:0000256" key="1">
    <source>
        <dbReference type="ARBA" id="ARBA00005564"/>
    </source>
</evidence>
<dbReference type="GO" id="GO:0016853">
    <property type="term" value="F:isomerase activity"/>
    <property type="evidence" value="ECO:0007669"/>
    <property type="project" value="UniProtKB-KW"/>
</dbReference>
<accession>A0A562JHD5</accession>
<dbReference type="Pfam" id="PF10282">
    <property type="entry name" value="Lactonase"/>
    <property type="match status" value="1"/>
</dbReference>
<dbReference type="Gene3D" id="2.130.10.10">
    <property type="entry name" value="YVTN repeat-like/Quinoprotein amine dehydrogenase"/>
    <property type="match status" value="1"/>
</dbReference>
<dbReference type="EMBL" id="VLKH01000002">
    <property type="protein sequence ID" value="TWH82590.1"/>
    <property type="molecule type" value="Genomic_DNA"/>
</dbReference>
<sequence>MKKIAYVGCRTTKVRNASGKGLKVYSIDSDGDWNEVQIISDLINPSYQCFDKNRDFLYSVHGDINAVSSFKIEKSTGKLSHLNTVDSGGKNPVFITVDKKNQYIYVATLQGGAVSVLKRNADGSLTNPIFKSVFPGKTKENISHPHQCIWDKSGNYLIVPAQGRNDGFSQVNVFKSNDDGSLNIVNCCMAEIGDDPRHAVFHDNNRYLYVVNEKRNSAAFYLFDENNGNLMNKQKISTLPKDYEGEGQASAVVIHPNNKFLYVSNRIHDSIAAFEIGEFGYLKCNGHTDCMGKTPRFMTFSPDGKQLLVANEDSHTIKIFHVDYKTGNLSFSGKTIETESPVCVVFL</sequence>
<dbReference type="InterPro" id="IPR019405">
    <property type="entry name" value="Lactonase_7-beta_prop"/>
</dbReference>
<proteinExistence type="inferred from homology"/>
<organism evidence="2 3">
    <name type="scientific">Sedimentibacter saalensis</name>
    <dbReference type="NCBI Taxonomy" id="130788"/>
    <lineage>
        <taxon>Bacteria</taxon>
        <taxon>Bacillati</taxon>
        <taxon>Bacillota</taxon>
        <taxon>Tissierellia</taxon>
        <taxon>Sedimentibacter</taxon>
    </lineage>
</organism>
<keyword evidence="3" id="KW-1185">Reference proteome</keyword>
<comment type="similarity">
    <text evidence="1">Belongs to the cycloisomerase 2 family.</text>
</comment>
<name>A0A562JHD5_9FIRM</name>
<dbReference type="PANTHER" id="PTHR30344:SF1">
    <property type="entry name" value="6-PHOSPHOGLUCONOLACTONASE"/>
    <property type="match status" value="1"/>
</dbReference>
<dbReference type="AlphaFoldDB" id="A0A562JHD5"/>
<dbReference type="InterPro" id="IPR015943">
    <property type="entry name" value="WD40/YVTN_repeat-like_dom_sf"/>
</dbReference>
<dbReference type="InterPro" id="IPR050282">
    <property type="entry name" value="Cycloisomerase_2"/>
</dbReference>
<dbReference type="SUPFAM" id="SSF51004">
    <property type="entry name" value="C-terminal (heme d1) domain of cytochrome cd1-nitrite reductase"/>
    <property type="match status" value="1"/>
</dbReference>
<dbReference type="InterPro" id="IPR011048">
    <property type="entry name" value="Haem_d1_sf"/>
</dbReference>
<comment type="caution">
    <text evidence="2">The sequence shown here is derived from an EMBL/GenBank/DDBJ whole genome shotgun (WGS) entry which is preliminary data.</text>
</comment>
<protein>
    <submittedName>
        <fullName evidence="2">6-phosphogluconolactonase (Cycloisomerase 2 family)</fullName>
    </submittedName>
</protein>